<protein>
    <recommendedName>
        <fullName evidence="3">F-box domain-containing protein</fullName>
    </recommendedName>
</protein>
<proteinExistence type="predicted"/>
<dbReference type="Proteomes" id="UP000800096">
    <property type="component" value="Unassembled WGS sequence"/>
</dbReference>
<gene>
    <name evidence="1" type="ORF">BDU57DRAFT_345685</name>
</gene>
<dbReference type="OrthoDB" id="3788674at2759"/>
<evidence type="ECO:0000313" key="2">
    <source>
        <dbReference type="Proteomes" id="UP000800096"/>
    </source>
</evidence>
<accession>A0A6A5QCP4</accession>
<evidence type="ECO:0008006" key="3">
    <source>
        <dbReference type="Google" id="ProtNLM"/>
    </source>
</evidence>
<sequence>MAQTRKERAITRVQQDDDDVIITKETYKGKELVIVDKPVAPYIRDGLFPFMDLPAELRVHIYSFLVPYSMVIQHALTFKDNEEHWHVWATPKLDIVQHPSSIPSKRAFRNRLKVASQLFHVSKAVSNDALGVLYGSNTYKFTVNGQAHYPKSMQSPQIFGHFSDYENGLERLRDLRSIRIEVLLDVRYYWAAKRQRARLEYFVNVLKEFADDGDKKSLLQELQVDFVLPQRDDLPLLAGKADTLDAGKFIFGLESLAALKGISNVVISGVPEWYAQCLTLCIQGKGKGGHVKNLEWPEVEVKKKKKKKPNSYKSGSDRPYRSWVSTRKWWQPLLDWKEFAERNGIKLPENIEEYWEVVDKKLLAEQ</sequence>
<reference evidence="1" key="1">
    <citation type="journal article" date="2020" name="Stud. Mycol.">
        <title>101 Dothideomycetes genomes: a test case for predicting lifestyles and emergence of pathogens.</title>
        <authorList>
            <person name="Haridas S."/>
            <person name="Albert R."/>
            <person name="Binder M."/>
            <person name="Bloem J."/>
            <person name="Labutti K."/>
            <person name="Salamov A."/>
            <person name="Andreopoulos B."/>
            <person name="Baker S."/>
            <person name="Barry K."/>
            <person name="Bills G."/>
            <person name="Bluhm B."/>
            <person name="Cannon C."/>
            <person name="Castanera R."/>
            <person name="Culley D."/>
            <person name="Daum C."/>
            <person name="Ezra D."/>
            <person name="Gonzalez J."/>
            <person name="Henrissat B."/>
            <person name="Kuo A."/>
            <person name="Liang C."/>
            <person name="Lipzen A."/>
            <person name="Lutzoni F."/>
            <person name="Magnuson J."/>
            <person name="Mondo S."/>
            <person name="Nolan M."/>
            <person name="Ohm R."/>
            <person name="Pangilinan J."/>
            <person name="Park H.-J."/>
            <person name="Ramirez L."/>
            <person name="Alfaro M."/>
            <person name="Sun H."/>
            <person name="Tritt A."/>
            <person name="Yoshinaga Y."/>
            <person name="Zwiers L.-H."/>
            <person name="Turgeon B."/>
            <person name="Goodwin S."/>
            <person name="Spatafora J."/>
            <person name="Crous P."/>
            <person name="Grigoriev I."/>
        </authorList>
    </citation>
    <scope>NUCLEOTIDE SEQUENCE</scope>
    <source>
        <strain evidence="1">HMLAC05119</strain>
    </source>
</reference>
<dbReference type="PANTHER" id="PTHR42085:SF2">
    <property type="entry name" value="F-BOX DOMAIN-CONTAINING PROTEIN"/>
    <property type="match status" value="1"/>
</dbReference>
<evidence type="ECO:0000313" key="1">
    <source>
        <dbReference type="EMBL" id="KAF1913132.1"/>
    </source>
</evidence>
<dbReference type="EMBL" id="ML979139">
    <property type="protein sequence ID" value="KAF1913132.1"/>
    <property type="molecule type" value="Genomic_DNA"/>
</dbReference>
<name>A0A6A5QCP4_AMPQU</name>
<keyword evidence="2" id="KW-1185">Reference proteome</keyword>
<dbReference type="PANTHER" id="PTHR42085">
    <property type="entry name" value="F-BOX DOMAIN-CONTAINING PROTEIN"/>
    <property type="match status" value="1"/>
</dbReference>
<dbReference type="InterPro" id="IPR038883">
    <property type="entry name" value="AN11006-like"/>
</dbReference>
<dbReference type="AlphaFoldDB" id="A0A6A5QCP4"/>
<organism evidence="1 2">
    <name type="scientific">Ampelomyces quisqualis</name>
    <name type="common">Powdery mildew agent</name>
    <dbReference type="NCBI Taxonomy" id="50730"/>
    <lineage>
        <taxon>Eukaryota</taxon>
        <taxon>Fungi</taxon>
        <taxon>Dikarya</taxon>
        <taxon>Ascomycota</taxon>
        <taxon>Pezizomycotina</taxon>
        <taxon>Dothideomycetes</taxon>
        <taxon>Pleosporomycetidae</taxon>
        <taxon>Pleosporales</taxon>
        <taxon>Pleosporineae</taxon>
        <taxon>Phaeosphaeriaceae</taxon>
        <taxon>Ampelomyces</taxon>
    </lineage>
</organism>